<reference evidence="2" key="1">
    <citation type="thesis" date="2021" institute="BYU ScholarsArchive" country="Provo, UT, USA">
        <title>Applications of and Algorithms for Genome Assembly and Genomic Analyses with an Emphasis on Marine Teleosts.</title>
        <authorList>
            <person name="Pickett B.D."/>
        </authorList>
    </citation>
    <scope>NUCLEOTIDE SEQUENCE</scope>
    <source>
        <strain evidence="2">HI-2016</strain>
    </source>
</reference>
<feature type="region of interest" description="Disordered" evidence="1">
    <location>
        <begin position="74"/>
        <end position="107"/>
    </location>
</feature>
<accession>A0A8T2P8Z4</accession>
<evidence type="ECO:0000313" key="3">
    <source>
        <dbReference type="Proteomes" id="UP000824540"/>
    </source>
</evidence>
<dbReference type="EMBL" id="JAFBMS010000011">
    <property type="protein sequence ID" value="KAG9348390.1"/>
    <property type="molecule type" value="Genomic_DNA"/>
</dbReference>
<proteinExistence type="predicted"/>
<name>A0A8T2P8Z4_9TELE</name>
<evidence type="ECO:0000313" key="2">
    <source>
        <dbReference type="EMBL" id="KAG9348390.1"/>
    </source>
</evidence>
<protein>
    <submittedName>
        <fullName evidence="2">Uncharacterized protein</fullName>
    </submittedName>
</protein>
<organism evidence="2 3">
    <name type="scientific">Albula glossodonta</name>
    <name type="common">roundjaw bonefish</name>
    <dbReference type="NCBI Taxonomy" id="121402"/>
    <lineage>
        <taxon>Eukaryota</taxon>
        <taxon>Metazoa</taxon>
        <taxon>Chordata</taxon>
        <taxon>Craniata</taxon>
        <taxon>Vertebrata</taxon>
        <taxon>Euteleostomi</taxon>
        <taxon>Actinopterygii</taxon>
        <taxon>Neopterygii</taxon>
        <taxon>Teleostei</taxon>
        <taxon>Albuliformes</taxon>
        <taxon>Albulidae</taxon>
        <taxon>Albula</taxon>
    </lineage>
</organism>
<keyword evidence="3" id="KW-1185">Reference proteome</keyword>
<dbReference type="Proteomes" id="UP000824540">
    <property type="component" value="Unassembled WGS sequence"/>
</dbReference>
<feature type="compositionally biased region" description="Polar residues" evidence="1">
    <location>
        <begin position="78"/>
        <end position="89"/>
    </location>
</feature>
<sequence length="107" mass="12503">MTEGHQDDLIKLLIQSCDWGLESQLHHYKLWMENSGKRHEELSNEADYVNYRRASNKEYCVEFPAPPAYPPLTYLPQSPYTQQSSNSATYSYPPPPVPYTFPKEQYV</sequence>
<dbReference type="AlphaFoldDB" id="A0A8T2P8Z4"/>
<evidence type="ECO:0000256" key="1">
    <source>
        <dbReference type="SAM" id="MobiDB-lite"/>
    </source>
</evidence>
<gene>
    <name evidence="2" type="ORF">JZ751_002125</name>
</gene>
<comment type="caution">
    <text evidence="2">The sequence shown here is derived from an EMBL/GenBank/DDBJ whole genome shotgun (WGS) entry which is preliminary data.</text>
</comment>